<dbReference type="EMBL" id="BT139641">
    <property type="protein sequence ID" value="AFK39436.1"/>
    <property type="molecule type" value="mRNA"/>
</dbReference>
<name>I3SGP4_LOTJA</name>
<protein>
    <submittedName>
        <fullName evidence="1">Uncharacterized protein</fullName>
    </submittedName>
</protein>
<dbReference type="AlphaFoldDB" id="I3SGP4"/>
<proteinExistence type="evidence at transcript level"/>
<organism evidence="1">
    <name type="scientific">Lotus japonicus</name>
    <name type="common">Lotus corniculatus var. japonicus</name>
    <dbReference type="NCBI Taxonomy" id="34305"/>
    <lineage>
        <taxon>Eukaryota</taxon>
        <taxon>Viridiplantae</taxon>
        <taxon>Streptophyta</taxon>
        <taxon>Embryophyta</taxon>
        <taxon>Tracheophyta</taxon>
        <taxon>Spermatophyta</taxon>
        <taxon>Magnoliopsida</taxon>
        <taxon>eudicotyledons</taxon>
        <taxon>Gunneridae</taxon>
        <taxon>Pentapetalae</taxon>
        <taxon>rosids</taxon>
        <taxon>fabids</taxon>
        <taxon>Fabales</taxon>
        <taxon>Fabaceae</taxon>
        <taxon>Papilionoideae</taxon>
        <taxon>50 kb inversion clade</taxon>
        <taxon>NPAAA clade</taxon>
        <taxon>Hologalegina</taxon>
        <taxon>robinioid clade</taxon>
        <taxon>Loteae</taxon>
        <taxon>Lotus</taxon>
    </lineage>
</organism>
<evidence type="ECO:0000313" key="1">
    <source>
        <dbReference type="EMBL" id="AFK39436.1"/>
    </source>
</evidence>
<accession>I3SGP4</accession>
<sequence>MNLPRKAAKCRFIERGNRKTQKPWLRLERIIV</sequence>
<reference evidence="1" key="1">
    <citation type="submission" date="2012-05" db="EMBL/GenBank/DDBJ databases">
        <authorList>
            <person name="Krishnakumar V."/>
            <person name="Cheung F."/>
            <person name="Xiao Y."/>
            <person name="Chan A."/>
            <person name="Moskal W.A."/>
            <person name="Town C.D."/>
        </authorList>
    </citation>
    <scope>NUCLEOTIDE SEQUENCE</scope>
</reference>